<dbReference type="AlphaFoldDB" id="A0A1F5Z6C1"/>
<name>A0A1F5Z6C1_9BACT</name>
<dbReference type="EMBL" id="MFJF01000005">
    <property type="protein sequence ID" value="OGG07986.1"/>
    <property type="molecule type" value="Genomic_DNA"/>
</dbReference>
<sequence>MLTQKILGTKYRKVKYHGQVKFILFECNLCRKSFSKMESYAKKQFKIHKNACCFCSPDCRNNYFQRLRKKQIENFKKPVQKNTNILDWVDRFFRG</sequence>
<evidence type="ECO:0000313" key="2">
    <source>
        <dbReference type="Proteomes" id="UP000177354"/>
    </source>
</evidence>
<protein>
    <recommendedName>
        <fullName evidence="3">C2H2-type domain-containing protein</fullName>
    </recommendedName>
</protein>
<gene>
    <name evidence="1" type="ORF">A2777_01165</name>
</gene>
<evidence type="ECO:0000313" key="1">
    <source>
        <dbReference type="EMBL" id="OGG07986.1"/>
    </source>
</evidence>
<evidence type="ECO:0008006" key="3">
    <source>
        <dbReference type="Google" id="ProtNLM"/>
    </source>
</evidence>
<dbReference type="Proteomes" id="UP000177354">
    <property type="component" value="Unassembled WGS sequence"/>
</dbReference>
<accession>A0A1F5Z6C1</accession>
<organism evidence="1 2">
    <name type="scientific">Candidatus Gottesmanbacteria bacterium RIFCSPHIGHO2_01_FULL_40_15</name>
    <dbReference type="NCBI Taxonomy" id="1798376"/>
    <lineage>
        <taxon>Bacteria</taxon>
        <taxon>Candidatus Gottesmaniibacteriota</taxon>
    </lineage>
</organism>
<reference evidence="1 2" key="1">
    <citation type="journal article" date="2016" name="Nat. Commun.">
        <title>Thousands of microbial genomes shed light on interconnected biogeochemical processes in an aquifer system.</title>
        <authorList>
            <person name="Anantharaman K."/>
            <person name="Brown C.T."/>
            <person name="Hug L.A."/>
            <person name="Sharon I."/>
            <person name="Castelle C.J."/>
            <person name="Probst A.J."/>
            <person name="Thomas B.C."/>
            <person name="Singh A."/>
            <person name="Wilkins M.J."/>
            <person name="Karaoz U."/>
            <person name="Brodie E.L."/>
            <person name="Williams K.H."/>
            <person name="Hubbard S.S."/>
            <person name="Banfield J.F."/>
        </authorList>
    </citation>
    <scope>NUCLEOTIDE SEQUENCE [LARGE SCALE GENOMIC DNA]</scope>
</reference>
<proteinExistence type="predicted"/>
<comment type="caution">
    <text evidence="1">The sequence shown here is derived from an EMBL/GenBank/DDBJ whole genome shotgun (WGS) entry which is preliminary data.</text>
</comment>